<keyword evidence="2" id="KW-1185">Reference proteome</keyword>
<evidence type="ECO:0000313" key="2">
    <source>
        <dbReference type="Proteomes" id="UP000800092"/>
    </source>
</evidence>
<reference evidence="1" key="1">
    <citation type="journal article" date="2020" name="Stud. Mycol.">
        <title>101 Dothideomycetes genomes: a test case for predicting lifestyles and emergence of pathogens.</title>
        <authorList>
            <person name="Haridas S."/>
            <person name="Albert R."/>
            <person name="Binder M."/>
            <person name="Bloem J."/>
            <person name="Labutti K."/>
            <person name="Salamov A."/>
            <person name="Andreopoulos B."/>
            <person name="Baker S."/>
            <person name="Barry K."/>
            <person name="Bills G."/>
            <person name="Bluhm B."/>
            <person name="Cannon C."/>
            <person name="Castanera R."/>
            <person name="Culley D."/>
            <person name="Daum C."/>
            <person name="Ezra D."/>
            <person name="Gonzalez J."/>
            <person name="Henrissat B."/>
            <person name="Kuo A."/>
            <person name="Liang C."/>
            <person name="Lipzen A."/>
            <person name="Lutzoni F."/>
            <person name="Magnuson J."/>
            <person name="Mondo S."/>
            <person name="Nolan M."/>
            <person name="Ohm R."/>
            <person name="Pangilinan J."/>
            <person name="Park H.-J."/>
            <person name="Ramirez L."/>
            <person name="Alfaro M."/>
            <person name="Sun H."/>
            <person name="Tritt A."/>
            <person name="Yoshinaga Y."/>
            <person name="Zwiers L.-H."/>
            <person name="Turgeon B."/>
            <person name="Goodwin S."/>
            <person name="Spatafora J."/>
            <person name="Crous P."/>
            <person name="Grigoriev I."/>
        </authorList>
    </citation>
    <scope>NUCLEOTIDE SEQUENCE</scope>
    <source>
        <strain evidence="1">Tuck. ex Michener</strain>
    </source>
</reference>
<dbReference type="OrthoDB" id="3758478at2759"/>
<proteinExistence type="predicted"/>
<gene>
    <name evidence="1" type="ORF">EV356DRAFT_560196</name>
</gene>
<dbReference type="PANTHER" id="PTHR39598">
    <property type="entry name" value="AUSTINOL SYNTHESIS PROTEIN F-RELATED"/>
    <property type="match status" value="1"/>
</dbReference>
<name>A0A6A6H4Q5_VIRVR</name>
<dbReference type="PANTHER" id="PTHR39598:SF1">
    <property type="entry name" value="AUSTINOID BIOSYNTHESIS CLUSTERS PROTEIN F-RELATED"/>
    <property type="match status" value="1"/>
</dbReference>
<organism evidence="1 2">
    <name type="scientific">Viridothelium virens</name>
    <name type="common">Speckled blister lichen</name>
    <name type="synonym">Trypethelium virens</name>
    <dbReference type="NCBI Taxonomy" id="1048519"/>
    <lineage>
        <taxon>Eukaryota</taxon>
        <taxon>Fungi</taxon>
        <taxon>Dikarya</taxon>
        <taxon>Ascomycota</taxon>
        <taxon>Pezizomycotina</taxon>
        <taxon>Dothideomycetes</taxon>
        <taxon>Dothideomycetes incertae sedis</taxon>
        <taxon>Trypetheliales</taxon>
        <taxon>Trypetheliaceae</taxon>
        <taxon>Viridothelium</taxon>
    </lineage>
</organism>
<dbReference type="SUPFAM" id="SSF54427">
    <property type="entry name" value="NTF2-like"/>
    <property type="match status" value="1"/>
</dbReference>
<dbReference type="AlphaFoldDB" id="A0A6A6H4Q5"/>
<dbReference type="Proteomes" id="UP000800092">
    <property type="component" value="Unassembled WGS sequence"/>
</dbReference>
<protein>
    <recommendedName>
        <fullName evidence="3">SnoaL-like domain-containing protein</fullName>
    </recommendedName>
</protein>
<accession>A0A6A6H4Q5</accession>
<evidence type="ECO:0008006" key="3">
    <source>
        <dbReference type="Google" id="ProtNLM"/>
    </source>
</evidence>
<dbReference type="EMBL" id="ML991811">
    <property type="protein sequence ID" value="KAF2232859.1"/>
    <property type="molecule type" value="Genomic_DNA"/>
</dbReference>
<dbReference type="Gene3D" id="3.10.450.50">
    <property type="match status" value="1"/>
</dbReference>
<sequence>MPAATEIQKQSIEEFISGWKSWNPSTFLDTLSSDCTQTALPFNSGKPTRSRAELEQLFPILMSTLSKFELTIHNVVHEPTKSQAALYSMAEADTPFGPYKNEQAVFLWLNEEGKVSKIEEMFDSAFMNEFLPKLQQYMAQKSQEQT</sequence>
<dbReference type="InterPro" id="IPR050977">
    <property type="entry name" value="Fungal_Meroterpenoid_Isomerase"/>
</dbReference>
<dbReference type="InterPro" id="IPR032710">
    <property type="entry name" value="NTF2-like_dom_sf"/>
</dbReference>
<evidence type="ECO:0000313" key="1">
    <source>
        <dbReference type="EMBL" id="KAF2232859.1"/>
    </source>
</evidence>